<evidence type="ECO:0000313" key="1">
    <source>
        <dbReference type="EMBL" id="MPC69658.1"/>
    </source>
</evidence>
<reference evidence="1 2" key="1">
    <citation type="submission" date="2019-05" db="EMBL/GenBank/DDBJ databases">
        <title>Another draft genome of Portunus trituberculatus and its Hox gene families provides insights of decapod evolution.</title>
        <authorList>
            <person name="Jeong J.-H."/>
            <person name="Song I."/>
            <person name="Kim S."/>
            <person name="Choi T."/>
            <person name="Kim D."/>
            <person name="Ryu S."/>
            <person name="Kim W."/>
        </authorList>
    </citation>
    <scope>NUCLEOTIDE SEQUENCE [LARGE SCALE GENOMIC DNA]</scope>
    <source>
        <tissue evidence="1">Muscle</tissue>
    </source>
</reference>
<sequence>MTHKGIPSQVKQASQLRNIMVGHSTKLSLASPQLHQNLIIVILYVEQQLYINLLSTVFDDTRDNLFLCLHKQESTVTTINLSKLDEHTVFLDYEIYV</sequence>
<accession>A0A5B7HLT1</accession>
<proteinExistence type="predicted"/>
<comment type="caution">
    <text evidence="1">The sequence shown here is derived from an EMBL/GenBank/DDBJ whole genome shotgun (WGS) entry which is preliminary data.</text>
</comment>
<organism evidence="1 2">
    <name type="scientific">Portunus trituberculatus</name>
    <name type="common">Swimming crab</name>
    <name type="synonym">Neptunus trituberculatus</name>
    <dbReference type="NCBI Taxonomy" id="210409"/>
    <lineage>
        <taxon>Eukaryota</taxon>
        <taxon>Metazoa</taxon>
        <taxon>Ecdysozoa</taxon>
        <taxon>Arthropoda</taxon>
        <taxon>Crustacea</taxon>
        <taxon>Multicrustacea</taxon>
        <taxon>Malacostraca</taxon>
        <taxon>Eumalacostraca</taxon>
        <taxon>Eucarida</taxon>
        <taxon>Decapoda</taxon>
        <taxon>Pleocyemata</taxon>
        <taxon>Brachyura</taxon>
        <taxon>Eubrachyura</taxon>
        <taxon>Portunoidea</taxon>
        <taxon>Portunidae</taxon>
        <taxon>Portuninae</taxon>
        <taxon>Portunus</taxon>
    </lineage>
</organism>
<dbReference type="AlphaFoldDB" id="A0A5B7HLT1"/>
<name>A0A5B7HLT1_PORTR</name>
<dbReference type="EMBL" id="VSRR010029781">
    <property type="protein sequence ID" value="MPC69658.1"/>
    <property type="molecule type" value="Genomic_DNA"/>
</dbReference>
<gene>
    <name evidence="1" type="ORF">E2C01_063887</name>
</gene>
<dbReference type="Proteomes" id="UP000324222">
    <property type="component" value="Unassembled WGS sequence"/>
</dbReference>
<protein>
    <submittedName>
        <fullName evidence="1">Uncharacterized protein</fullName>
    </submittedName>
</protein>
<evidence type="ECO:0000313" key="2">
    <source>
        <dbReference type="Proteomes" id="UP000324222"/>
    </source>
</evidence>
<keyword evidence="2" id="KW-1185">Reference proteome</keyword>